<dbReference type="InterPro" id="IPR036291">
    <property type="entry name" value="NAD(P)-bd_dom_sf"/>
</dbReference>
<dbReference type="PANTHER" id="PTHR11092">
    <property type="entry name" value="SUGAR NUCLEOTIDE EPIMERASE RELATED"/>
    <property type="match status" value="1"/>
</dbReference>
<dbReference type="PANTHER" id="PTHR11092:SF0">
    <property type="entry name" value="EPIMERASE FAMILY PROTEIN SDR39U1"/>
    <property type="match status" value="1"/>
</dbReference>
<feature type="domain" description="NAD-dependent epimerase/dehydratase" evidence="2">
    <location>
        <begin position="4"/>
        <end position="218"/>
    </location>
</feature>
<name>A0A1H0FYK0_9BACI</name>
<reference evidence="4 5" key="1">
    <citation type="submission" date="2016-10" db="EMBL/GenBank/DDBJ databases">
        <authorList>
            <person name="de Groot N.N."/>
        </authorList>
    </citation>
    <scope>NUCLEOTIDE SEQUENCE [LARGE SCALE GENOMIC DNA]</scope>
    <source>
        <strain evidence="4 5">CGMCC 1.3442</strain>
    </source>
</reference>
<protein>
    <recommendedName>
        <fullName evidence="6">TIGR01777 family protein</fullName>
    </recommendedName>
</protein>
<proteinExistence type="inferred from homology"/>
<dbReference type="Pfam" id="PF01370">
    <property type="entry name" value="Epimerase"/>
    <property type="match status" value="1"/>
</dbReference>
<dbReference type="EMBL" id="FNIG01000014">
    <property type="protein sequence ID" value="SDN99737.1"/>
    <property type="molecule type" value="Genomic_DNA"/>
</dbReference>
<dbReference type="Proteomes" id="UP000199334">
    <property type="component" value="Unassembled WGS sequence"/>
</dbReference>
<sequence length="301" mass="34045">MRFLIAGGTGFIGSRLTQYLKDQGHELFILTSHPSKHDDEPQVSYIGWLHPRSHPETELEHIDACINLAGTSLNSGRWTENRKQQILESRMITTREFIRVMGALSEKPSVYINASAIGFYGTSDEQIFTEETIMPGHDFLAEVCSVWEKEAQEAEPLNIRTILARFGVILDKKQGALPKVALPYHLMAGGPLGNGEQWMSWIHIDDVVRAIDFIVHQQDISGPINLTAPTPTRNKDFGRALAKTLHKPHWLPAPSFAIRTLLGEMSILVLKGQYVYPKKLEDNGYEFKYPQLHEAIENIYK</sequence>
<comment type="similarity">
    <text evidence="1">Belongs to the NAD(P)-dependent epimerase/dehydratase family. SDR39U1 subfamily.</text>
</comment>
<dbReference type="SUPFAM" id="SSF51735">
    <property type="entry name" value="NAD(P)-binding Rossmann-fold domains"/>
    <property type="match status" value="1"/>
</dbReference>
<dbReference type="RefSeq" id="WP_093857937.1">
    <property type="nucleotide sequence ID" value="NZ_BJVZ01000020.1"/>
</dbReference>
<organism evidence="4 5">
    <name type="scientific">Tenuibacillus multivorans</name>
    <dbReference type="NCBI Taxonomy" id="237069"/>
    <lineage>
        <taxon>Bacteria</taxon>
        <taxon>Bacillati</taxon>
        <taxon>Bacillota</taxon>
        <taxon>Bacilli</taxon>
        <taxon>Bacillales</taxon>
        <taxon>Bacillaceae</taxon>
        <taxon>Tenuibacillus</taxon>
    </lineage>
</organism>
<dbReference type="OrthoDB" id="9801773at2"/>
<dbReference type="InterPro" id="IPR010099">
    <property type="entry name" value="SDR39U1"/>
</dbReference>
<keyword evidence="5" id="KW-1185">Reference proteome</keyword>
<dbReference type="InterPro" id="IPR001509">
    <property type="entry name" value="Epimerase_deHydtase"/>
</dbReference>
<gene>
    <name evidence="4" type="ORF">SAMN05216498_0401</name>
</gene>
<dbReference type="AlphaFoldDB" id="A0A1H0FYK0"/>
<dbReference type="CDD" id="cd05242">
    <property type="entry name" value="SDR_a8"/>
    <property type="match status" value="1"/>
</dbReference>
<feature type="domain" description="DUF1731" evidence="3">
    <location>
        <begin position="253"/>
        <end position="299"/>
    </location>
</feature>
<dbReference type="Gene3D" id="3.40.50.720">
    <property type="entry name" value="NAD(P)-binding Rossmann-like Domain"/>
    <property type="match status" value="1"/>
</dbReference>
<dbReference type="InterPro" id="IPR013549">
    <property type="entry name" value="DUF1731"/>
</dbReference>
<dbReference type="Pfam" id="PF08338">
    <property type="entry name" value="DUF1731"/>
    <property type="match status" value="1"/>
</dbReference>
<evidence type="ECO:0000256" key="1">
    <source>
        <dbReference type="ARBA" id="ARBA00009353"/>
    </source>
</evidence>
<evidence type="ECO:0000259" key="2">
    <source>
        <dbReference type="Pfam" id="PF01370"/>
    </source>
</evidence>
<accession>A0A1H0FYK0</accession>
<evidence type="ECO:0000313" key="4">
    <source>
        <dbReference type="EMBL" id="SDN99737.1"/>
    </source>
</evidence>
<evidence type="ECO:0000259" key="3">
    <source>
        <dbReference type="Pfam" id="PF08338"/>
    </source>
</evidence>
<evidence type="ECO:0000313" key="5">
    <source>
        <dbReference type="Proteomes" id="UP000199334"/>
    </source>
</evidence>
<evidence type="ECO:0008006" key="6">
    <source>
        <dbReference type="Google" id="ProtNLM"/>
    </source>
</evidence>
<dbReference type="STRING" id="237069.SAMN05216498_0401"/>
<dbReference type="NCBIfam" id="TIGR01777">
    <property type="entry name" value="yfcH"/>
    <property type="match status" value="1"/>
</dbReference>